<proteinExistence type="predicted"/>
<dbReference type="InterPro" id="IPR050568">
    <property type="entry name" value="Transcr_DNA_Rep_Reg"/>
</dbReference>
<dbReference type="Gene3D" id="1.10.20.10">
    <property type="entry name" value="Histone, subunit A"/>
    <property type="match status" value="1"/>
</dbReference>
<dbReference type="SUPFAM" id="SSF47113">
    <property type="entry name" value="Histone-fold"/>
    <property type="match status" value="1"/>
</dbReference>
<evidence type="ECO:0000313" key="6">
    <source>
        <dbReference type="Proteomes" id="UP001370490"/>
    </source>
</evidence>
<sequence>MASRPASAQSRRARSRTNDQKQQRVTNSKVKNEPPIVLVIDSSSTSEEKEKNHQQRNKEDEEEEEMESKSGAGDNLDRKSSDKMLKKKQKSPKQKQEKQKKQKQKQGEEDDNVEKKSENNLYKFPMYRVERIIRSENPDYRISQEAVYVINKAAEMFVEIFSEDAHAASVKDRKKLIDYKHLSSVVCKRRRLDFLSDFVPERLKAEDALARAKTSGT</sequence>
<dbReference type="Proteomes" id="UP001370490">
    <property type="component" value="Unassembled WGS sequence"/>
</dbReference>
<dbReference type="PANTHER" id="PTHR10252">
    <property type="entry name" value="HISTONE-LIKE TRANSCRIPTION FACTOR CCAAT-RELATED"/>
    <property type="match status" value="1"/>
</dbReference>
<dbReference type="EMBL" id="JBAMMX010000007">
    <property type="protein sequence ID" value="KAK6936035.1"/>
    <property type="molecule type" value="Genomic_DNA"/>
</dbReference>
<keyword evidence="2" id="KW-0539">Nucleus</keyword>
<dbReference type="InterPro" id="IPR003958">
    <property type="entry name" value="CBFA_NFYB_domain"/>
</dbReference>
<reference evidence="5 6" key="1">
    <citation type="submission" date="2023-12" db="EMBL/GenBank/DDBJ databases">
        <title>A high-quality genome assembly for Dillenia turbinata (Dilleniales).</title>
        <authorList>
            <person name="Chanderbali A."/>
        </authorList>
    </citation>
    <scope>NUCLEOTIDE SEQUENCE [LARGE SCALE GENOMIC DNA]</scope>
    <source>
        <strain evidence="5">LSX21</strain>
        <tissue evidence="5">Leaf</tissue>
    </source>
</reference>
<evidence type="ECO:0000256" key="2">
    <source>
        <dbReference type="ARBA" id="ARBA00023242"/>
    </source>
</evidence>
<feature type="region of interest" description="Disordered" evidence="3">
    <location>
        <begin position="1"/>
        <end position="120"/>
    </location>
</feature>
<organism evidence="5 6">
    <name type="scientific">Dillenia turbinata</name>
    <dbReference type="NCBI Taxonomy" id="194707"/>
    <lineage>
        <taxon>Eukaryota</taxon>
        <taxon>Viridiplantae</taxon>
        <taxon>Streptophyta</taxon>
        <taxon>Embryophyta</taxon>
        <taxon>Tracheophyta</taxon>
        <taxon>Spermatophyta</taxon>
        <taxon>Magnoliopsida</taxon>
        <taxon>eudicotyledons</taxon>
        <taxon>Gunneridae</taxon>
        <taxon>Pentapetalae</taxon>
        <taxon>Dilleniales</taxon>
        <taxon>Dilleniaceae</taxon>
        <taxon>Dillenia</taxon>
    </lineage>
</organism>
<evidence type="ECO:0000313" key="5">
    <source>
        <dbReference type="EMBL" id="KAK6936035.1"/>
    </source>
</evidence>
<keyword evidence="6" id="KW-1185">Reference proteome</keyword>
<dbReference type="GO" id="GO:0005634">
    <property type="term" value="C:nucleus"/>
    <property type="evidence" value="ECO:0007669"/>
    <property type="project" value="UniProtKB-SubCell"/>
</dbReference>
<accession>A0AAN8VKZ5</accession>
<dbReference type="CDD" id="cd22929">
    <property type="entry name" value="HFD_POLE4-like"/>
    <property type="match status" value="1"/>
</dbReference>
<feature type="compositionally biased region" description="Basic and acidic residues" evidence="3">
    <location>
        <begin position="75"/>
        <end position="84"/>
    </location>
</feature>
<feature type="domain" description="Transcription factor CBF/NF-Y/archaeal histone" evidence="4">
    <location>
        <begin position="123"/>
        <end position="186"/>
    </location>
</feature>
<evidence type="ECO:0000259" key="4">
    <source>
        <dbReference type="Pfam" id="PF00808"/>
    </source>
</evidence>
<evidence type="ECO:0000256" key="3">
    <source>
        <dbReference type="SAM" id="MobiDB-lite"/>
    </source>
</evidence>
<evidence type="ECO:0000256" key="1">
    <source>
        <dbReference type="ARBA" id="ARBA00004123"/>
    </source>
</evidence>
<comment type="caution">
    <text evidence="5">The sequence shown here is derived from an EMBL/GenBank/DDBJ whole genome shotgun (WGS) entry which is preliminary data.</text>
</comment>
<dbReference type="GO" id="GO:0006355">
    <property type="term" value="P:regulation of DNA-templated transcription"/>
    <property type="evidence" value="ECO:0007669"/>
    <property type="project" value="TreeGrafter"/>
</dbReference>
<gene>
    <name evidence="5" type="ORF">RJ641_033065</name>
</gene>
<comment type="subcellular location">
    <subcellularLocation>
        <location evidence="1">Nucleus</location>
    </subcellularLocation>
</comment>
<feature type="compositionally biased region" description="Basic and acidic residues" evidence="3">
    <location>
        <begin position="46"/>
        <end position="59"/>
    </location>
</feature>
<name>A0AAN8VKZ5_9MAGN</name>
<dbReference type="Pfam" id="PF00808">
    <property type="entry name" value="CBFD_NFYB_HMF"/>
    <property type="match status" value="1"/>
</dbReference>
<dbReference type="GO" id="GO:0000976">
    <property type="term" value="F:transcription cis-regulatory region binding"/>
    <property type="evidence" value="ECO:0007669"/>
    <property type="project" value="TreeGrafter"/>
</dbReference>
<dbReference type="AlphaFoldDB" id="A0AAN8VKZ5"/>
<protein>
    <submittedName>
        <fullName evidence="5">Transcription factor CBF/NF-Y/archaeal histone domain</fullName>
    </submittedName>
</protein>
<dbReference type="PANTHER" id="PTHR10252:SF93">
    <property type="entry name" value="DNA POLYMERASE II SUBUNIT B3-1"/>
    <property type="match status" value="1"/>
</dbReference>
<dbReference type="InterPro" id="IPR009072">
    <property type="entry name" value="Histone-fold"/>
</dbReference>
<dbReference type="GO" id="GO:0046982">
    <property type="term" value="F:protein heterodimerization activity"/>
    <property type="evidence" value="ECO:0007669"/>
    <property type="project" value="InterPro"/>
</dbReference>
<feature type="compositionally biased region" description="Low complexity" evidence="3">
    <location>
        <begin position="1"/>
        <end position="10"/>
    </location>
</feature>